<feature type="compositionally biased region" description="Polar residues" evidence="4">
    <location>
        <begin position="87"/>
        <end position="100"/>
    </location>
</feature>
<dbReference type="AlphaFoldDB" id="A0A9W9WM69"/>
<feature type="region of interest" description="Disordered" evidence="4">
    <location>
        <begin position="111"/>
        <end position="155"/>
    </location>
</feature>
<protein>
    <recommendedName>
        <fullName evidence="2 3">Pre-mRNA-processing protein 45</fullName>
    </recommendedName>
</protein>
<reference evidence="6" key="2">
    <citation type="journal article" date="2023" name="IMA Fungus">
        <title>Comparative genomic study of the Penicillium genus elucidates a diverse pangenome and 15 lateral gene transfer events.</title>
        <authorList>
            <person name="Petersen C."/>
            <person name="Sorensen T."/>
            <person name="Nielsen M.R."/>
            <person name="Sondergaard T.E."/>
            <person name="Sorensen J.L."/>
            <person name="Fitzpatrick D.A."/>
            <person name="Frisvad J.C."/>
            <person name="Nielsen K.L."/>
        </authorList>
    </citation>
    <scope>NUCLEOTIDE SEQUENCE</scope>
    <source>
        <strain evidence="6">IBT 17660</strain>
    </source>
</reference>
<comment type="subunit">
    <text evidence="3">Associated with the spliceosome.</text>
</comment>
<feature type="compositionally biased region" description="Basic residues" evidence="4">
    <location>
        <begin position="121"/>
        <end position="138"/>
    </location>
</feature>
<feature type="domain" description="SKI-interacting protein SKIP SNW" evidence="5">
    <location>
        <begin position="91"/>
        <end position="129"/>
    </location>
</feature>
<accession>A0A9W9WM69</accession>
<feature type="compositionally biased region" description="Basic and acidic residues" evidence="4">
    <location>
        <begin position="111"/>
        <end position="120"/>
    </location>
</feature>
<feature type="compositionally biased region" description="Low complexity" evidence="4">
    <location>
        <begin position="245"/>
        <end position="257"/>
    </location>
</feature>
<proteinExistence type="inferred from homology"/>
<evidence type="ECO:0000256" key="1">
    <source>
        <dbReference type="ARBA" id="ARBA00010197"/>
    </source>
</evidence>
<keyword evidence="3" id="KW-0539">Nucleus</keyword>
<comment type="similarity">
    <text evidence="1 3">Belongs to the SNW family.</text>
</comment>
<dbReference type="InterPro" id="IPR017862">
    <property type="entry name" value="SKI-int_prot_SKIP"/>
</dbReference>
<dbReference type="GO" id="GO:0000398">
    <property type="term" value="P:mRNA splicing, via spliceosome"/>
    <property type="evidence" value="ECO:0007669"/>
    <property type="project" value="InterPro"/>
</dbReference>
<comment type="function">
    <text evidence="3">Involved in pre-mRNA splicing.</text>
</comment>
<dbReference type="InterPro" id="IPR004015">
    <property type="entry name" value="SKI-int_prot_SKIP_SNW-dom"/>
</dbReference>
<evidence type="ECO:0000256" key="2">
    <source>
        <dbReference type="ARBA" id="ARBA00022160"/>
    </source>
</evidence>
<feature type="compositionally biased region" description="Basic and acidic residues" evidence="4">
    <location>
        <begin position="445"/>
        <end position="457"/>
    </location>
</feature>
<reference evidence="6" key="1">
    <citation type="submission" date="2022-12" db="EMBL/GenBank/DDBJ databases">
        <authorList>
            <person name="Petersen C."/>
        </authorList>
    </citation>
    <scope>NUCLEOTIDE SEQUENCE</scope>
    <source>
        <strain evidence="6">IBT 17660</strain>
    </source>
</reference>
<feature type="region of interest" description="Disordered" evidence="4">
    <location>
        <begin position="222"/>
        <end position="295"/>
    </location>
</feature>
<keyword evidence="3" id="KW-0508">mRNA splicing</keyword>
<evidence type="ECO:0000313" key="7">
    <source>
        <dbReference type="Proteomes" id="UP001147760"/>
    </source>
</evidence>
<organism evidence="6 7">
    <name type="scientific">Penicillium desertorum</name>
    <dbReference type="NCBI Taxonomy" id="1303715"/>
    <lineage>
        <taxon>Eukaryota</taxon>
        <taxon>Fungi</taxon>
        <taxon>Dikarya</taxon>
        <taxon>Ascomycota</taxon>
        <taxon>Pezizomycotina</taxon>
        <taxon>Eurotiomycetes</taxon>
        <taxon>Eurotiomycetidae</taxon>
        <taxon>Eurotiales</taxon>
        <taxon>Aspergillaceae</taxon>
        <taxon>Penicillium</taxon>
    </lineage>
</organism>
<feature type="domain" description="SKI-interacting protein SKIP SNW" evidence="5">
    <location>
        <begin position="141"/>
        <end position="228"/>
    </location>
</feature>
<dbReference type="Pfam" id="PF02731">
    <property type="entry name" value="SKIP_SNW"/>
    <property type="match status" value="2"/>
</dbReference>
<evidence type="ECO:0000256" key="4">
    <source>
        <dbReference type="SAM" id="MobiDB-lite"/>
    </source>
</evidence>
<feature type="region of interest" description="Disordered" evidence="4">
    <location>
        <begin position="399"/>
        <end position="457"/>
    </location>
</feature>
<dbReference type="PANTHER" id="PTHR12096">
    <property type="entry name" value="NUCLEAR PROTEIN SKIP-RELATED"/>
    <property type="match status" value="1"/>
</dbReference>
<name>A0A9W9WM69_9EURO</name>
<dbReference type="Proteomes" id="UP001147760">
    <property type="component" value="Unassembled WGS sequence"/>
</dbReference>
<keyword evidence="3" id="KW-0747">Spliceosome</keyword>
<feature type="region of interest" description="Disordered" evidence="4">
    <location>
        <begin position="362"/>
        <end position="381"/>
    </location>
</feature>
<evidence type="ECO:0000256" key="3">
    <source>
        <dbReference type="RuleBase" id="RU367140"/>
    </source>
</evidence>
<sequence>MGRKGKSSKSNALALQVDAEGKVKYDAIARRGHADNRTVHASFKDLIPLRQRVDMGEISLDKPSEEEVQAQMEKTKAALATLVEGASSAQKPKNMGNNGRQNDRIMKIVERQLDPMEPPKFKHKKIPRSLLRRTRKLGRSPPPVSNWKNPKGYTVPLDKRLAADGRGLQDVSINDKFAQFAEALFTADRHAREEVQLRAQMQQKLAEKEKAQKEEHLRMLAQKAREDRAGPSARASRARSRSRSASRSVSAYSSRSATPSEDEEAARERAEQRRERRREDERQLRQSRMGTERRIQAMAREQNRDISEKVALGLAKPTQSSESMWDSRLFNQTSGMQAGFNEDNPYDKPLFAAQDAINSIYRPRAQTDVDDEDAGEGEMSKLEKTKRFEVLGRAKEGFRGAAEAEERQGPVQFEKDTADPFGIDNMIADVTSGQKRYGIQEAEGDDRKSKRPRVDDE</sequence>
<gene>
    <name evidence="6" type="ORF">N7530_007363</name>
</gene>
<feature type="compositionally biased region" description="Basic and acidic residues" evidence="4">
    <location>
        <begin position="399"/>
        <end position="418"/>
    </location>
</feature>
<comment type="subcellular location">
    <subcellularLocation>
        <location evidence="3">Nucleus</location>
    </subcellularLocation>
</comment>
<feature type="region of interest" description="Disordered" evidence="4">
    <location>
        <begin position="84"/>
        <end position="103"/>
    </location>
</feature>
<feature type="compositionally biased region" description="Basic and acidic residues" evidence="4">
    <location>
        <begin position="266"/>
        <end position="295"/>
    </location>
</feature>
<evidence type="ECO:0000259" key="5">
    <source>
        <dbReference type="Pfam" id="PF02731"/>
    </source>
</evidence>
<dbReference type="GO" id="GO:0005681">
    <property type="term" value="C:spliceosomal complex"/>
    <property type="evidence" value="ECO:0007669"/>
    <property type="project" value="UniProtKB-UniRule"/>
</dbReference>
<evidence type="ECO:0000313" key="6">
    <source>
        <dbReference type="EMBL" id="KAJ5470006.1"/>
    </source>
</evidence>
<dbReference type="EMBL" id="JAPWDO010000005">
    <property type="protein sequence ID" value="KAJ5470006.1"/>
    <property type="molecule type" value="Genomic_DNA"/>
</dbReference>
<dbReference type="OrthoDB" id="666364at2759"/>
<keyword evidence="3" id="KW-0507">mRNA processing</keyword>
<keyword evidence="7" id="KW-1185">Reference proteome</keyword>
<comment type="caution">
    <text evidence="6">The sequence shown here is derived from an EMBL/GenBank/DDBJ whole genome shotgun (WGS) entry which is preliminary data.</text>
</comment>